<dbReference type="AlphaFoldDB" id="A0A6Q2ZI34"/>
<keyword evidence="3 9" id="KW-0813">Transport</keyword>
<dbReference type="Ensembl" id="ENSELUT00000052579.2">
    <property type="protein sequence ID" value="ENSELUP00000078229.2"/>
    <property type="gene ID" value="ENSELUG00000020309.3"/>
</dbReference>
<evidence type="ECO:0000256" key="5">
    <source>
        <dbReference type="ARBA" id="ARBA00022781"/>
    </source>
</evidence>
<reference evidence="11" key="2">
    <citation type="submission" date="2020-02" db="EMBL/GenBank/DDBJ databases">
        <title>Esox lucius (northern pike) genome, fEsoLuc1, primary haplotype.</title>
        <authorList>
            <person name="Myers G."/>
            <person name="Karagic N."/>
            <person name="Meyer A."/>
            <person name="Pippel M."/>
            <person name="Reichard M."/>
            <person name="Winkler S."/>
            <person name="Tracey A."/>
            <person name="Sims Y."/>
            <person name="Howe K."/>
            <person name="Rhie A."/>
            <person name="Formenti G."/>
            <person name="Durbin R."/>
            <person name="Fedrigo O."/>
            <person name="Jarvis E.D."/>
        </authorList>
    </citation>
    <scope>NUCLEOTIDE SEQUENCE [LARGE SCALE GENOMIC DNA]</scope>
</reference>
<feature type="coiled-coil region" evidence="10">
    <location>
        <begin position="97"/>
        <end position="131"/>
    </location>
</feature>
<keyword evidence="12" id="KW-1185">Reference proteome</keyword>
<feature type="transmembrane region" description="Helical" evidence="9">
    <location>
        <begin position="636"/>
        <end position="658"/>
    </location>
</feature>
<evidence type="ECO:0000256" key="6">
    <source>
        <dbReference type="ARBA" id="ARBA00022989"/>
    </source>
</evidence>
<evidence type="ECO:0000256" key="8">
    <source>
        <dbReference type="ARBA" id="ARBA00023136"/>
    </source>
</evidence>
<dbReference type="Bgee" id="ENSELUG00000020309">
    <property type="expression patterns" value="Expressed in testis and 14 other cell types or tissues"/>
</dbReference>
<feature type="transmembrane region" description="Helical" evidence="9">
    <location>
        <begin position="566"/>
        <end position="591"/>
    </location>
</feature>
<dbReference type="Proteomes" id="UP000265140">
    <property type="component" value="Chromosome 25"/>
</dbReference>
<organism evidence="11 12">
    <name type="scientific">Esox lucius</name>
    <name type="common">Northern pike</name>
    <dbReference type="NCBI Taxonomy" id="8010"/>
    <lineage>
        <taxon>Eukaryota</taxon>
        <taxon>Metazoa</taxon>
        <taxon>Chordata</taxon>
        <taxon>Craniata</taxon>
        <taxon>Vertebrata</taxon>
        <taxon>Euteleostomi</taxon>
        <taxon>Actinopterygii</taxon>
        <taxon>Neopterygii</taxon>
        <taxon>Teleostei</taxon>
        <taxon>Protacanthopterygii</taxon>
        <taxon>Esociformes</taxon>
        <taxon>Esocidae</taxon>
        <taxon>Esox</taxon>
    </lineage>
</organism>
<dbReference type="InterPro" id="IPR002490">
    <property type="entry name" value="V-ATPase_116kDa_su"/>
</dbReference>
<dbReference type="GO" id="GO:0000220">
    <property type="term" value="C:vacuolar proton-transporting V-type ATPase, V0 domain"/>
    <property type="evidence" value="ECO:0007669"/>
    <property type="project" value="InterPro"/>
</dbReference>
<evidence type="ECO:0000256" key="3">
    <source>
        <dbReference type="ARBA" id="ARBA00022448"/>
    </source>
</evidence>
<evidence type="ECO:0000256" key="7">
    <source>
        <dbReference type="ARBA" id="ARBA00023065"/>
    </source>
</evidence>
<accession>A0A6Q2ZI34</accession>
<dbReference type="GO" id="GO:0051117">
    <property type="term" value="F:ATPase binding"/>
    <property type="evidence" value="ECO:0007669"/>
    <property type="project" value="TreeGrafter"/>
</dbReference>
<dbReference type="GO" id="GO:0007035">
    <property type="term" value="P:vacuolar acidification"/>
    <property type="evidence" value="ECO:0007669"/>
    <property type="project" value="TreeGrafter"/>
</dbReference>
<reference evidence="11" key="4">
    <citation type="submission" date="2025-09" db="UniProtKB">
        <authorList>
            <consortium name="Ensembl"/>
        </authorList>
    </citation>
    <scope>IDENTIFICATION</scope>
</reference>
<keyword evidence="4 9" id="KW-0812">Transmembrane</keyword>
<keyword evidence="7 9" id="KW-0406">Ion transport</keyword>
<comment type="similarity">
    <text evidence="2 9">Belongs to the V-ATPase 116 kDa subunit family.</text>
</comment>
<feature type="transmembrane region" description="Helical" evidence="9">
    <location>
        <begin position="399"/>
        <end position="423"/>
    </location>
</feature>
<dbReference type="GO" id="GO:0046961">
    <property type="term" value="F:proton-transporting ATPase activity, rotational mechanism"/>
    <property type="evidence" value="ECO:0007669"/>
    <property type="project" value="InterPro"/>
</dbReference>
<evidence type="ECO:0000256" key="1">
    <source>
        <dbReference type="ARBA" id="ARBA00004141"/>
    </source>
</evidence>
<dbReference type="GO" id="GO:0005886">
    <property type="term" value="C:plasma membrane"/>
    <property type="evidence" value="ECO:0007669"/>
    <property type="project" value="TreeGrafter"/>
</dbReference>
<dbReference type="PANTHER" id="PTHR11629:SF21">
    <property type="entry name" value="V-TYPE PROTON ATPASE 116 KDA SUBUNIT A 3"/>
    <property type="match status" value="1"/>
</dbReference>
<sequence>MGAFFRSEEVCLVQLFLQSGSAYNCVSELGELGLVEFRDLNPNVNSFQRKFVNEVRRCEEMEKTFTYLEMEIARSLSPPLTGPLPSPVPYAPQPRELMAIEEESERLARDLREVSRNRDNLRNQLTQLSQYRGVLIQTHPLTVSQVPRSSLETVALLDSRQDIRLSFVAGVVHPWKVPSFERLLWRACRGYIIVDFREMEERLELPDTGEVIQWTVFLISYWGEQIGQKVKKICDCFHTRTFVYPEGAMEREDILDRLQGRILELKTVLSQTEDYLQQLVYRSVAALPQWKVSVQKCKAVQAVLNQCSPSVTDKCLIAEAWCPVRKLLLLQSALIEGSRKNGSGLDSFYNRLPDTSAPPPTLFHTNSFTSGFQSIVDAYGVASYREVNPALYTIITFPFLFAVMFGDVGHGLLMTTAALWMVLQERDPKLRASDNEIFQMMFGGRYLILLMGLFSVYTGAVYNECFSKGLSPFPSGWHIQPMFQHYNWSDETLKGNRYLTLDPNVTGVFLGPYPFGIDPIWRLANNHLTFLNSYKMKMSVIIGVIHMTFGVCLSFFNYIHFNQLSSVFLVLIPELLFLLCLFGYLVFMVVYKWLVFGPRVSDRAPSILIHFIDMFLFAENKDNPPLYNGQMIVQKVLVVVALASVPVLLLGKPLYLYYNHRRRASIRVGEARQGEERPLVSETSSINTLQSDVEGGGAVEAEDFDTADVFMHQAIHTIEYCLGCISNTASYLRLWALSLAHARESRTDTNVTRLIF</sequence>
<proteinExistence type="inferred from homology"/>
<name>A0A6Q2ZI34_ESOLU</name>
<keyword evidence="10" id="KW-0175">Coiled coil</keyword>
<reference evidence="12" key="1">
    <citation type="journal article" date="2014" name="PLoS ONE">
        <title>The genome and linkage map of the northern pike (Esox lucius): conserved synteny revealed between the salmonid sister group and the Neoteleostei.</title>
        <authorList>
            <person name="Rondeau E.B."/>
            <person name="Minkley D.R."/>
            <person name="Leong J.S."/>
            <person name="Messmer A.M."/>
            <person name="Jantzen J.R."/>
            <person name="von Schalburg K.R."/>
            <person name="Lemon C."/>
            <person name="Bird N.H."/>
            <person name="Koop B.F."/>
        </authorList>
    </citation>
    <scope>NUCLEOTIDE SEQUENCE</scope>
</reference>
<reference evidence="11" key="3">
    <citation type="submission" date="2025-08" db="UniProtKB">
        <authorList>
            <consortium name="Ensembl"/>
        </authorList>
    </citation>
    <scope>IDENTIFICATION</scope>
</reference>
<comment type="subcellular location">
    <subcellularLocation>
        <location evidence="1">Membrane</location>
        <topology evidence="1">Multi-pass membrane protein</topology>
    </subcellularLocation>
</comment>
<protein>
    <recommendedName>
        <fullName evidence="9">V-type proton ATPase subunit a</fullName>
    </recommendedName>
</protein>
<feature type="transmembrane region" description="Helical" evidence="9">
    <location>
        <begin position="538"/>
        <end position="559"/>
    </location>
</feature>
<evidence type="ECO:0000313" key="11">
    <source>
        <dbReference type="Ensembl" id="ENSELUP00000078229.2"/>
    </source>
</evidence>
<evidence type="ECO:0000256" key="2">
    <source>
        <dbReference type="ARBA" id="ARBA00009904"/>
    </source>
</evidence>
<dbReference type="GeneTree" id="ENSGT00950000182881"/>
<evidence type="ECO:0000256" key="10">
    <source>
        <dbReference type="SAM" id="Coils"/>
    </source>
</evidence>
<dbReference type="PANTHER" id="PTHR11629">
    <property type="entry name" value="VACUOLAR PROTON ATPASES"/>
    <property type="match status" value="1"/>
</dbReference>
<keyword evidence="5 9" id="KW-0375">Hydrogen ion transport</keyword>
<dbReference type="InterPro" id="IPR026028">
    <property type="entry name" value="V-type_ATPase_116kDa_su_euka"/>
</dbReference>
<evidence type="ECO:0000256" key="4">
    <source>
        <dbReference type="ARBA" id="ARBA00022692"/>
    </source>
</evidence>
<feature type="transmembrane region" description="Helical" evidence="9">
    <location>
        <begin position="444"/>
        <end position="462"/>
    </location>
</feature>
<comment type="function">
    <text evidence="9">Essential component of the vacuolar proton pump (V-ATPase), a multimeric enzyme that catalyzes the translocation of protons across the membranes. Required for assembly and activity of the V-ATPase.</text>
</comment>
<evidence type="ECO:0000256" key="9">
    <source>
        <dbReference type="RuleBase" id="RU361189"/>
    </source>
</evidence>
<dbReference type="Pfam" id="PF01496">
    <property type="entry name" value="V_ATPase_I"/>
    <property type="match status" value="1"/>
</dbReference>
<dbReference type="PIRSF" id="PIRSF001293">
    <property type="entry name" value="ATP6V0A1"/>
    <property type="match status" value="1"/>
</dbReference>
<keyword evidence="6 9" id="KW-1133">Transmembrane helix</keyword>
<evidence type="ECO:0000313" key="12">
    <source>
        <dbReference type="Proteomes" id="UP000265140"/>
    </source>
</evidence>
<keyword evidence="8 9" id="KW-0472">Membrane</keyword>